<evidence type="ECO:0000256" key="1">
    <source>
        <dbReference type="ARBA" id="ARBA00022741"/>
    </source>
</evidence>
<dbReference type="InterPro" id="IPR014001">
    <property type="entry name" value="Helicase_ATP-bd"/>
</dbReference>
<dbReference type="RefSeq" id="XP_067068055.1">
    <property type="nucleotide sequence ID" value="XM_067210848.1"/>
</dbReference>
<dbReference type="InterPro" id="IPR027417">
    <property type="entry name" value="P-loop_NTPase"/>
</dbReference>
<dbReference type="PROSITE" id="PS00039">
    <property type="entry name" value="DEAD_ATP_HELICASE"/>
    <property type="match status" value="1"/>
</dbReference>
<evidence type="ECO:0000313" key="12">
    <source>
        <dbReference type="Proteomes" id="UP000186804"/>
    </source>
</evidence>
<dbReference type="SMART" id="SM00490">
    <property type="entry name" value="HELICc"/>
    <property type="match status" value="1"/>
</dbReference>
<dbReference type="EC" id="3.6.4.13" evidence="7"/>
<evidence type="ECO:0000256" key="6">
    <source>
        <dbReference type="PROSITE-ProRule" id="PRU00552"/>
    </source>
</evidence>
<dbReference type="GO" id="GO:0003724">
    <property type="term" value="F:RNA helicase activity"/>
    <property type="evidence" value="ECO:0007669"/>
    <property type="project" value="UniProtKB-EC"/>
</dbReference>
<feature type="domain" description="Helicase C-terminal" evidence="9">
    <location>
        <begin position="300"/>
        <end position="493"/>
    </location>
</feature>
<dbReference type="SMART" id="SM00487">
    <property type="entry name" value="DEXDc"/>
    <property type="match status" value="1"/>
</dbReference>
<dbReference type="AlphaFoldDB" id="A0A1J4MPM5"/>
<dbReference type="InterPro" id="IPR001650">
    <property type="entry name" value="Helicase_C-like"/>
</dbReference>
<dbReference type="InterPro" id="IPR014014">
    <property type="entry name" value="RNA_helicase_DEAD_Q_motif"/>
</dbReference>
<organism evidence="11 12">
    <name type="scientific">Cryptosporidium andersoni</name>
    <dbReference type="NCBI Taxonomy" id="117008"/>
    <lineage>
        <taxon>Eukaryota</taxon>
        <taxon>Sar</taxon>
        <taxon>Alveolata</taxon>
        <taxon>Apicomplexa</taxon>
        <taxon>Conoidasida</taxon>
        <taxon>Coccidia</taxon>
        <taxon>Eucoccidiorida</taxon>
        <taxon>Eimeriorina</taxon>
        <taxon>Cryptosporidiidae</taxon>
        <taxon>Cryptosporidium</taxon>
    </lineage>
</organism>
<dbReference type="Gene3D" id="3.40.50.300">
    <property type="entry name" value="P-loop containing nucleotide triphosphate hydrolases"/>
    <property type="match status" value="2"/>
</dbReference>
<reference evidence="11 12" key="1">
    <citation type="submission" date="2016-10" db="EMBL/GenBank/DDBJ databases">
        <title>Reductive evolution of mitochondrial metabolism and differential evolution of invasion-related proteins in Cryptosporidium.</title>
        <authorList>
            <person name="Liu S."/>
            <person name="Roellig D.M."/>
            <person name="Guo Y."/>
            <person name="Li N."/>
            <person name="Frace M.A."/>
            <person name="Tang K."/>
            <person name="Zhang L."/>
            <person name="Feng Y."/>
            <person name="Xiao L."/>
        </authorList>
    </citation>
    <scope>NUCLEOTIDE SEQUENCE [LARGE SCALE GENOMIC DNA]</scope>
    <source>
        <strain evidence="11">30847</strain>
    </source>
</reference>
<comment type="domain">
    <text evidence="7">The Q motif is unique to and characteristic of the DEAD box family of RNA helicases and controls ATP binding and hydrolysis.</text>
</comment>
<keyword evidence="5 7" id="KW-0694">RNA-binding</keyword>
<dbReference type="Proteomes" id="UP000186804">
    <property type="component" value="Unassembled WGS sequence"/>
</dbReference>
<dbReference type="CDD" id="cd18787">
    <property type="entry name" value="SF2_C_DEAD"/>
    <property type="match status" value="1"/>
</dbReference>
<dbReference type="InterPro" id="IPR011545">
    <property type="entry name" value="DEAD/DEAH_box_helicase_dom"/>
</dbReference>
<comment type="caution">
    <text evidence="11">The sequence shown here is derived from an EMBL/GenBank/DDBJ whole genome shotgun (WGS) entry which is preliminary data.</text>
</comment>
<feature type="domain" description="Helicase ATP-binding" evidence="8">
    <location>
        <begin position="106"/>
        <end position="284"/>
    </location>
</feature>
<comment type="catalytic activity">
    <reaction evidence="7">
        <text>ATP + H2O = ADP + phosphate + H(+)</text>
        <dbReference type="Rhea" id="RHEA:13065"/>
        <dbReference type="ChEBI" id="CHEBI:15377"/>
        <dbReference type="ChEBI" id="CHEBI:15378"/>
        <dbReference type="ChEBI" id="CHEBI:30616"/>
        <dbReference type="ChEBI" id="CHEBI:43474"/>
        <dbReference type="ChEBI" id="CHEBI:456216"/>
        <dbReference type="EC" id="3.6.4.13"/>
    </reaction>
</comment>
<evidence type="ECO:0000256" key="5">
    <source>
        <dbReference type="ARBA" id="ARBA00022884"/>
    </source>
</evidence>
<dbReference type="OrthoDB" id="10259640at2759"/>
<feature type="domain" description="DEAD-box RNA helicase Q" evidence="10">
    <location>
        <begin position="75"/>
        <end position="103"/>
    </location>
</feature>
<protein>
    <recommendedName>
        <fullName evidence="7">ATP-dependent RNA helicase</fullName>
        <ecNumber evidence="7">3.6.4.13</ecNumber>
    </recommendedName>
</protein>
<keyword evidence="3 7" id="KW-0347">Helicase</keyword>
<dbReference type="PROSITE" id="PS51195">
    <property type="entry name" value="Q_MOTIF"/>
    <property type="match status" value="1"/>
</dbReference>
<evidence type="ECO:0000259" key="8">
    <source>
        <dbReference type="PROSITE" id="PS51192"/>
    </source>
</evidence>
<accession>A0A1J4MPM5</accession>
<keyword evidence="2 7" id="KW-0378">Hydrolase</keyword>
<dbReference type="SMART" id="SM01178">
    <property type="entry name" value="DUF4217"/>
    <property type="match status" value="1"/>
</dbReference>
<dbReference type="GeneID" id="92364792"/>
<dbReference type="Pfam" id="PF00271">
    <property type="entry name" value="Helicase_C"/>
    <property type="match status" value="1"/>
</dbReference>
<evidence type="ECO:0000313" key="11">
    <source>
        <dbReference type="EMBL" id="OII76209.1"/>
    </source>
</evidence>
<gene>
    <name evidence="11" type="ORF">cand_006070</name>
</gene>
<dbReference type="GO" id="GO:0016887">
    <property type="term" value="F:ATP hydrolysis activity"/>
    <property type="evidence" value="ECO:0007669"/>
    <property type="project" value="RHEA"/>
</dbReference>
<comment type="similarity">
    <text evidence="7">Belongs to the DEAD box helicase family.</text>
</comment>
<dbReference type="EMBL" id="LRBS01000067">
    <property type="protein sequence ID" value="OII76209.1"/>
    <property type="molecule type" value="Genomic_DNA"/>
</dbReference>
<keyword evidence="12" id="KW-1185">Reference proteome</keyword>
<dbReference type="InterPro" id="IPR000629">
    <property type="entry name" value="RNA-helicase_DEAD-box_CS"/>
</dbReference>
<evidence type="ECO:0000256" key="7">
    <source>
        <dbReference type="RuleBase" id="RU365068"/>
    </source>
</evidence>
<dbReference type="GO" id="GO:0005524">
    <property type="term" value="F:ATP binding"/>
    <property type="evidence" value="ECO:0007669"/>
    <property type="project" value="UniProtKB-UniRule"/>
</dbReference>
<keyword evidence="1 7" id="KW-0547">Nucleotide-binding</keyword>
<dbReference type="SUPFAM" id="SSF52540">
    <property type="entry name" value="P-loop containing nucleoside triphosphate hydrolases"/>
    <property type="match status" value="2"/>
</dbReference>
<sequence>MVKSKTKVAKRKLLYNDDVEIKILKNRIIIELPKHAENWSNPNRSDDSHNVESLNLVKYEVSNLASKIDEVHGPDLFADLPISRRTLEGLKHNSFYQMTKIQKYAIPHALAGRDILGQARTGSGKTLAYIIPILENLYRSSACPLDGLLALIITPTRELASQVFDVIREVGKFHSSLSAGCIVGGKSVDSEATRINMLNILVATPGRLIQHMEESPLWNSSNLKMLVIDEADKMLDMGFSRDIELILDYLSSSSRGRQTLLFSATLYNNLTADFIKKSLSNEINKLERICIDQISEIPESLQQLYISVPLEEKIDTLFNFVRTHSSCKILVFVSTCKQVRFLFHIFSALRVGCKVLELYGRQSLQKRLEICHRFHNHNQEENKLKNTKKIAKLNMQSGNFKRKLNFINNGVVLFCTDIASRGLDFPYVDWVVQFDIPDSTDTYVHRIGRTARYLSKGKSLLFVIPSEKHFLDQMLSRRIGPIKQVVTNARQMRFTLHGALQSLCAADCKVKDLAEKAFISYIRSLFILKQIDQNKLLSHLPLKLFASSMGLANAPIVKVRSGESVPSTDSTKSMTKLQKFKEKLKLKRNLKAEDCKNEFSLKTLESPKTAKNDIDILVLRNGNSGGNSDLDTNTASIIDINKALKKLRFRSDGTAKLCGLSNTAKEEVSHKFFDESDDEQLGINKVTCQDSTFIDDQYSQECNLDKYNQYLKSIKSRLSSNMQVDTLRDRQRIHELHVKRRRKSRENRKGTDGGKIYHFDYDNGASCDYEEDYSENDISMNVKELALAALEKLGVNKDATGAQLHKAN</sequence>
<dbReference type="PROSITE" id="PS51192">
    <property type="entry name" value="HELICASE_ATP_BIND_1"/>
    <property type="match status" value="1"/>
</dbReference>
<evidence type="ECO:0000256" key="3">
    <source>
        <dbReference type="ARBA" id="ARBA00022806"/>
    </source>
</evidence>
<evidence type="ECO:0000259" key="9">
    <source>
        <dbReference type="PROSITE" id="PS51194"/>
    </source>
</evidence>
<evidence type="ECO:0000256" key="2">
    <source>
        <dbReference type="ARBA" id="ARBA00022801"/>
    </source>
</evidence>
<proteinExistence type="inferred from homology"/>
<dbReference type="InterPro" id="IPR025313">
    <property type="entry name" value="SPB4-like_CTE"/>
</dbReference>
<dbReference type="VEuPathDB" id="CryptoDB:cand_006070"/>
<comment type="function">
    <text evidence="7">RNA helicase.</text>
</comment>
<dbReference type="GO" id="GO:0003723">
    <property type="term" value="F:RNA binding"/>
    <property type="evidence" value="ECO:0007669"/>
    <property type="project" value="UniProtKB-UniRule"/>
</dbReference>
<name>A0A1J4MPM5_9CRYT</name>
<dbReference type="PANTHER" id="PTHR24031">
    <property type="entry name" value="RNA HELICASE"/>
    <property type="match status" value="1"/>
</dbReference>
<dbReference type="Pfam" id="PF00270">
    <property type="entry name" value="DEAD"/>
    <property type="match status" value="1"/>
</dbReference>
<dbReference type="Pfam" id="PF13959">
    <property type="entry name" value="CTE_SPB4"/>
    <property type="match status" value="1"/>
</dbReference>
<dbReference type="PROSITE" id="PS51194">
    <property type="entry name" value="HELICASE_CTER"/>
    <property type="match status" value="1"/>
</dbReference>
<evidence type="ECO:0000259" key="10">
    <source>
        <dbReference type="PROSITE" id="PS51195"/>
    </source>
</evidence>
<feature type="short sequence motif" description="Q motif" evidence="6">
    <location>
        <begin position="75"/>
        <end position="103"/>
    </location>
</feature>
<keyword evidence="4 7" id="KW-0067">ATP-binding</keyword>
<evidence type="ECO:0000256" key="4">
    <source>
        <dbReference type="ARBA" id="ARBA00022840"/>
    </source>
</evidence>